<reference evidence="1 2" key="1">
    <citation type="submission" date="2019-08" db="EMBL/GenBank/DDBJ databases">
        <title>In-depth cultivation of the pig gut microbiome towards novel bacterial diversity and tailored functional studies.</title>
        <authorList>
            <person name="Wylensek D."/>
            <person name="Hitch T.C.A."/>
            <person name="Clavel T."/>
        </authorList>
    </citation>
    <scope>NUCLEOTIDE SEQUENCE [LARGE SCALE GENOMIC DNA]</scope>
    <source>
        <strain evidence="1 2">WB03_NA08</strain>
    </source>
</reference>
<keyword evidence="2" id="KW-1185">Reference proteome</keyword>
<dbReference type="AlphaFoldDB" id="A0A6N7W463"/>
<protein>
    <submittedName>
        <fullName evidence="1">Uncharacterized protein</fullName>
    </submittedName>
</protein>
<sequence length="284" mass="31593">MRKQKLVVKSDRSLTKNKIIGMLGKSGTAPEEDAARVMSALGVAHTDLQACRDNDTALALLIEHLEENQILVSQSVHNRMPQRLTGAVSFSGMTIRDAKVPYIFLAGGNHGDKQEPTGRTIFTLALMTVLIARKVFRTVTWNSQSISTEVKYEYDVAGAMLMPLTCMEEFDLSTLDGVKTGANECKVTPSAITVRAARLGLITAEAARDYLRELREEFDKAPKRRTGGNIHPWNAVRKYAGRELSRRMLRVMENGGISPKEFCRTICNNQINPNQLGELRQVIM</sequence>
<gene>
    <name evidence="1" type="ORF">FYJ24_00680</name>
</gene>
<organism evidence="1 2">
    <name type="scientific">Scrofimicrobium canadense</name>
    <dbReference type="NCBI Taxonomy" id="2652290"/>
    <lineage>
        <taxon>Bacteria</taxon>
        <taxon>Bacillati</taxon>
        <taxon>Actinomycetota</taxon>
        <taxon>Actinomycetes</taxon>
        <taxon>Actinomycetales</taxon>
        <taxon>Actinomycetaceae</taxon>
        <taxon>Scrofimicrobium</taxon>
    </lineage>
</organism>
<dbReference type="EMBL" id="VULO01000001">
    <property type="protein sequence ID" value="MSS83303.1"/>
    <property type="molecule type" value="Genomic_DNA"/>
</dbReference>
<evidence type="ECO:0000313" key="1">
    <source>
        <dbReference type="EMBL" id="MSS83303.1"/>
    </source>
</evidence>
<proteinExistence type="predicted"/>
<comment type="caution">
    <text evidence="1">The sequence shown here is derived from an EMBL/GenBank/DDBJ whole genome shotgun (WGS) entry which is preliminary data.</text>
</comment>
<name>A0A6N7W463_9ACTO</name>
<dbReference type="Proteomes" id="UP000470875">
    <property type="component" value="Unassembled WGS sequence"/>
</dbReference>
<evidence type="ECO:0000313" key="2">
    <source>
        <dbReference type="Proteomes" id="UP000470875"/>
    </source>
</evidence>
<dbReference type="RefSeq" id="WP_206192407.1">
    <property type="nucleotide sequence ID" value="NZ_VULO01000001.1"/>
</dbReference>
<accession>A0A6N7W463</accession>